<comment type="caution">
    <text evidence="3">The sequence shown here is derived from an EMBL/GenBank/DDBJ whole genome shotgun (WGS) entry which is preliminary data.</text>
</comment>
<feature type="region of interest" description="Disordered" evidence="2">
    <location>
        <begin position="127"/>
        <end position="169"/>
    </location>
</feature>
<evidence type="ECO:0000256" key="1">
    <source>
        <dbReference type="SAM" id="Coils"/>
    </source>
</evidence>
<evidence type="ECO:0000313" key="3">
    <source>
        <dbReference type="EMBL" id="GMI31373.1"/>
    </source>
</evidence>
<evidence type="ECO:0000256" key="2">
    <source>
        <dbReference type="SAM" id="MobiDB-lite"/>
    </source>
</evidence>
<accession>A0A9W7G3R7</accession>
<dbReference type="EMBL" id="BRYA01000008">
    <property type="protein sequence ID" value="GMI31373.1"/>
    <property type="molecule type" value="Genomic_DNA"/>
</dbReference>
<proteinExistence type="predicted"/>
<dbReference type="Proteomes" id="UP001165065">
    <property type="component" value="Unassembled WGS sequence"/>
</dbReference>
<evidence type="ECO:0000313" key="4">
    <source>
        <dbReference type="Proteomes" id="UP001165065"/>
    </source>
</evidence>
<name>A0A9W7G3R7_9STRA</name>
<reference evidence="4" key="1">
    <citation type="journal article" date="2023" name="Commun. Biol.">
        <title>Genome analysis of Parmales, the sister group of diatoms, reveals the evolutionary specialization of diatoms from phago-mixotrophs to photoautotrophs.</title>
        <authorList>
            <person name="Ban H."/>
            <person name="Sato S."/>
            <person name="Yoshikawa S."/>
            <person name="Yamada K."/>
            <person name="Nakamura Y."/>
            <person name="Ichinomiya M."/>
            <person name="Sato N."/>
            <person name="Blanc-Mathieu R."/>
            <person name="Endo H."/>
            <person name="Kuwata A."/>
            <person name="Ogata H."/>
        </authorList>
    </citation>
    <scope>NUCLEOTIDE SEQUENCE [LARGE SCALE GENOMIC DNA]</scope>
</reference>
<feature type="compositionally biased region" description="Polar residues" evidence="2">
    <location>
        <begin position="1"/>
        <end position="11"/>
    </location>
</feature>
<feature type="compositionally biased region" description="Gly residues" evidence="2">
    <location>
        <begin position="40"/>
        <end position="52"/>
    </location>
</feature>
<feature type="region of interest" description="Disordered" evidence="2">
    <location>
        <begin position="1"/>
        <end position="63"/>
    </location>
</feature>
<keyword evidence="1" id="KW-0175">Coiled coil</keyword>
<dbReference type="OrthoDB" id="10655928at2759"/>
<dbReference type="AlphaFoldDB" id="A0A9W7G3R7"/>
<feature type="region of interest" description="Disordered" evidence="2">
    <location>
        <begin position="206"/>
        <end position="226"/>
    </location>
</feature>
<protein>
    <submittedName>
        <fullName evidence="3">Uncharacterized protein</fullName>
    </submittedName>
</protein>
<keyword evidence="4" id="KW-1185">Reference proteome</keyword>
<sequence>MRKGNTNYSAQNNKGGAKNRKNKEAVGGRLGKKKKFKGKGANGGKSEGGIGEMGIISADEGEGMEDLSRFKGKRLEKILAQRRAESEKAARLAHEASRAASVANLQTSNDAHLLGLLQPDVDSSWVAQVTSSEGEKTSPEKSPVPLSASQGGPKRRRPPPGRSDAKSCLLGSLQALPTCPRDVGDAHPKEVDVRYQEGRVLVWGPGGKRPVYYDGGDDEDDEGEDDDLFLEGREGKEMKKKERERIKRRKKIEKRRMKEKERENTMEGMIREVQARVMGLDGGSQGSDPSGFWDASSLSLLWKARRDTALTHDESAEGYWSEISRRVGRKHINAEECERRCREGMGDVRRKGWGREAAKVIRERTIMEQGGMGKGDDIVQDTALSLGQSEAPSSSMDMFAGISFGSAVKGSPASVTSSDGEELESSLEMFEDFLGGGNGIMRGKGWEGYKDGFAMRKVRKRSKKTGKLYYKKAKLEEGMVDLTNSFSDEDGFSVGGEGKVGKKGIVWNDIKAEGRKDGIKVVLDKEGNVKVDMKQEDDIGIEDFEYDSDGEIVEDMI</sequence>
<gene>
    <name evidence="3" type="ORF">TrCOL_g831</name>
</gene>
<feature type="compositionally biased region" description="Acidic residues" evidence="2">
    <location>
        <begin position="215"/>
        <end position="226"/>
    </location>
</feature>
<feature type="coiled-coil region" evidence="1">
    <location>
        <begin position="236"/>
        <end position="263"/>
    </location>
</feature>
<organism evidence="3 4">
    <name type="scientific">Triparma columacea</name>
    <dbReference type="NCBI Taxonomy" id="722753"/>
    <lineage>
        <taxon>Eukaryota</taxon>
        <taxon>Sar</taxon>
        <taxon>Stramenopiles</taxon>
        <taxon>Ochrophyta</taxon>
        <taxon>Bolidophyceae</taxon>
        <taxon>Parmales</taxon>
        <taxon>Triparmaceae</taxon>
        <taxon>Triparma</taxon>
    </lineage>
</organism>